<comment type="catalytic activity">
    <reaction evidence="1">
        <text>a long-chain primary fatty alcohol + O2 = a long-chain fatty aldehyde + H2O2</text>
        <dbReference type="Rhea" id="RHEA:22756"/>
        <dbReference type="ChEBI" id="CHEBI:15379"/>
        <dbReference type="ChEBI" id="CHEBI:16240"/>
        <dbReference type="ChEBI" id="CHEBI:17176"/>
        <dbReference type="ChEBI" id="CHEBI:77396"/>
        <dbReference type="EC" id="1.1.3.20"/>
    </reaction>
</comment>
<comment type="caution">
    <text evidence="15">The sequence shown here is derived from an EMBL/GenBank/DDBJ whole genome shotgun (WGS) entry which is preliminary data.</text>
</comment>
<name>A0ABT9IAB0_9ACTN</name>
<dbReference type="EMBL" id="JASNFN010000005">
    <property type="protein sequence ID" value="MDP5182510.1"/>
    <property type="molecule type" value="Genomic_DNA"/>
</dbReference>
<accession>A0ABT9IAB0</accession>
<dbReference type="Pfam" id="PF05199">
    <property type="entry name" value="GMC_oxred_C"/>
    <property type="match status" value="1"/>
</dbReference>
<comment type="subcellular location">
    <subcellularLocation>
        <location evidence="3">Membrane</location>
    </subcellularLocation>
</comment>
<dbReference type="PANTHER" id="PTHR46056:SF12">
    <property type="entry name" value="LONG-CHAIN-ALCOHOL OXIDASE"/>
    <property type="match status" value="1"/>
</dbReference>
<evidence type="ECO:0000256" key="11">
    <source>
        <dbReference type="ARBA" id="ARBA00023136"/>
    </source>
</evidence>
<evidence type="ECO:0000259" key="14">
    <source>
        <dbReference type="Pfam" id="PF05199"/>
    </source>
</evidence>
<evidence type="ECO:0000256" key="2">
    <source>
        <dbReference type="ARBA" id="ARBA00003842"/>
    </source>
</evidence>
<dbReference type="PIRSF" id="PIRSF028937">
    <property type="entry name" value="Lg_Ch_AO"/>
    <property type="match status" value="1"/>
</dbReference>
<evidence type="ECO:0000256" key="7">
    <source>
        <dbReference type="ARBA" id="ARBA00022692"/>
    </source>
</evidence>
<gene>
    <name evidence="15" type="ORF">QOZ88_07645</name>
</gene>
<dbReference type="Pfam" id="PF00732">
    <property type="entry name" value="GMC_oxred_N"/>
    <property type="match status" value="1"/>
</dbReference>
<dbReference type="InterPro" id="IPR007867">
    <property type="entry name" value="GMC_OxRtase_C"/>
</dbReference>
<dbReference type="Gene3D" id="3.50.50.60">
    <property type="entry name" value="FAD/NAD(P)-binding domain"/>
    <property type="match status" value="2"/>
</dbReference>
<organism evidence="15 16">
    <name type="scientific">Blastococcus carthaginiensis</name>
    <dbReference type="NCBI Taxonomy" id="3050034"/>
    <lineage>
        <taxon>Bacteria</taxon>
        <taxon>Bacillati</taxon>
        <taxon>Actinomycetota</taxon>
        <taxon>Actinomycetes</taxon>
        <taxon>Geodermatophilales</taxon>
        <taxon>Geodermatophilaceae</taxon>
        <taxon>Blastococcus</taxon>
    </lineage>
</organism>
<evidence type="ECO:0000256" key="1">
    <source>
        <dbReference type="ARBA" id="ARBA00000920"/>
    </source>
</evidence>
<reference evidence="16" key="1">
    <citation type="submission" date="2023-05" db="EMBL/GenBank/DDBJ databases">
        <title>Draft genome of Pseudofrankia sp. BMG5.37.</title>
        <authorList>
            <person name="Gtari M."/>
            <person name="Ghodhbane F."/>
            <person name="Sbissi I."/>
        </authorList>
    </citation>
    <scope>NUCLEOTIDE SEQUENCE [LARGE SCALE GENOMIC DNA]</scope>
    <source>
        <strain evidence="16">BMG 814</strain>
    </source>
</reference>
<feature type="domain" description="Glucose-methanol-choline oxidoreductase N-terminal" evidence="12">
    <location>
        <begin position="216"/>
        <end position="429"/>
    </location>
</feature>
<keyword evidence="11" id="KW-0472">Membrane</keyword>
<feature type="domain" description="FAD-dependent oxidoreductase 2 FAD-binding" evidence="13">
    <location>
        <begin position="169"/>
        <end position="201"/>
    </location>
</feature>
<comment type="similarity">
    <text evidence="4">Belongs to the GMC oxidoreductase family.</text>
</comment>
<evidence type="ECO:0000256" key="6">
    <source>
        <dbReference type="ARBA" id="ARBA00022630"/>
    </source>
</evidence>
<dbReference type="RefSeq" id="WP_305999199.1">
    <property type="nucleotide sequence ID" value="NZ_JASNFN010000005.1"/>
</dbReference>
<keyword evidence="9" id="KW-1133">Transmembrane helix</keyword>
<comment type="function">
    <text evidence="2">Long-chain fatty alcohol oxidase involved in the omega-oxidation pathway of lipid degradation.</text>
</comment>
<evidence type="ECO:0000256" key="3">
    <source>
        <dbReference type="ARBA" id="ARBA00004370"/>
    </source>
</evidence>
<keyword evidence="10" id="KW-0560">Oxidoreductase</keyword>
<evidence type="ECO:0000313" key="16">
    <source>
        <dbReference type="Proteomes" id="UP001233673"/>
    </source>
</evidence>
<dbReference type="EC" id="1.1.3.20" evidence="5"/>
<sequence length="664" mass="70078">MTPRTDRMAEIIAAVCDTFAPSLEPPAAELRGAADPEAIARYYRDGAAARGIDRMVVAALPGLDATLRRAVQRLAAHLDAAGFLEGDLGGRTAALHEAAGEEELRLALRQVKSMVMGSFVGAVDPAGNNDTWPVLGYPGPSSPPPAAAEAPKRIPLTQPAGPSARLTADVVVIGSGAGGAIIAARAAQAGRSVLVLEAGSYRNEADFRQIDSLGAEMFLRRGAFWSSSGQMGLLAGTALGGGTLINSMVCLRTPQHIRELWAADGLEGLDAPEFDKYLDSVWDRLGVNTDATTYNSNTRAMITGLASRGYSHERIPRNALLSDDPSMCGYCNAGCQQGAKRSTLHTYLEDAVSAGARVVVDCAVDRITTADGRATGVTATVTTPTGSCALTVEAPTVVVAAGGIESPAVLLRSGIGGPAVGKNLRLHPAWIVTGVYDEPVEAWHGQIQSAVSFDLSRVVDGGGFLVESLALNPGTWAAQSPFTDAAAMRRRMRDLPYFATWHGVAHDHGAGEVVLDDDGRAAVRWRLDDEVDHRIAVRAHVELAQMHREAGAREIFTWHWTDHTWRRGEDFDRYLASLAEAPPEDHTAFSAHQMGSCRLGSSPDTSVADGRGELHDVRGVWIGDASALPTAPGVNPMITIMALAERTAAFLTAPTAETVVPTGA</sequence>
<evidence type="ECO:0000256" key="10">
    <source>
        <dbReference type="ARBA" id="ARBA00023002"/>
    </source>
</evidence>
<evidence type="ECO:0000256" key="4">
    <source>
        <dbReference type="ARBA" id="ARBA00010790"/>
    </source>
</evidence>
<dbReference type="InterPro" id="IPR003953">
    <property type="entry name" value="FAD-dep_OxRdtase_2_FAD-bd"/>
</dbReference>
<evidence type="ECO:0000259" key="12">
    <source>
        <dbReference type="Pfam" id="PF00732"/>
    </source>
</evidence>
<dbReference type="SUPFAM" id="SSF51905">
    <property type="entry name" value="FAD/NAD(P)-binding domain"/>
    <property type="match status" value="1"/>
</dbReference>
<dbReference type="InterPro" id="IPR000172">
    <property type="entry name" value="GMC_OxRdtase_N"/>
</dbReference>
<dbReference type="InterPro" id="IPR036188">
    <property type="entry name" value="FAD/NAD-bd_sf"/>
</dbReference>
<dbReference type="Pfam" id="PF00890">
    <property type="entry name" value="FAD_binding_2"/>
    <property type="match status" value="1"/>
</dbReference>
<keyword evidence="6" id="KW-0285">Flavoprotein</keyword>
<evidence type="ECO:0000256" key="9">
    <source>
        <dbReference type="ARBA" id="ARBA00022989"/>
    </source>
</evidence>
<keyword evidence="8" id="KW-0274">FAD</keyword>
<evidence type="ECO:0000256" key="8">
    <source>
        <dbReference type="ARBA" id="ARBA00022827"/>
    </source>
</evidence>
<evidence type="ECO:0000256" key="5">
    <source>
        <dbReference type="ARBA" id="ARBA00013125"/>
    </source>
</evidence>
<protein>
    <recommendedName>
        <fullName evidence="5">long-chain-alcohol oxidase</fullName>
        <ecNumber evidence="5">1.1.3.20</ecNumber>
    </recommendedName>
</protein>
<dbReference type="InterPro" id="IPR012400">
    <property type="entry name" value="Long_Oxdase"/>
</dbReference>
<evidence type="ECO:0000259" key="13">
    <source>
        <dbReference type="Pfam" id="PF00890"/>
    </source>
</evidence>
<keyword evidence="16" id="KW-1185">Reference proteome</keyword>
<dbReference type="PANTHER" id="PTHR46056">
    <property type="entry name" value="LONG-CHAIN-ALCOHOL OXIDASE"/>
    <property type="match status" value="1"/>
</dbReference>
<dbReference type="Proteomes" id="UP001233673">
    <property type="component" value="Unassembled WGS sequence"/>
</dbReference>
<evidence type="ECO:0000313" key="15">
    <source>
        <dbReference type="EMBL" id="MDP5182510.1"/>
    </source>
</evidence>
<feature type="domain" description="Glucose-methanol-choline oxidoreductase C-terminal" evidence="14">
    <location>
        <begin position="516"/>
        <end position="644"/>
    </location>
</feature>
<keyword evidence="7" id="KW-0812">Transmembrane</keyword>
<proteinExistence type="inferred from homology"/>